<protein>
    <submittedName>
        <fullName evidence="1">Uncharacterized protein</fullName>
    </submittedName>
</protein>
<proteinExistence type="predicted"/>
<accession>A0A0H2R6K6</accession>
<gene>
    <name evidence="1" type="ORF">SCHPADRAFT_670219</name>
</gene>
<dbReference type="InParanoid" id="A0A0H2R6K6"/>
<evidence type="ECO:0000313" key="2">
    <source>
        <dbReference type="Proteomes" id="UP000053477"/>
    </source>
</evidence>
<organism evidence="1 2">
    <name type="scientific">Schizopora paradoxa</name>
    <dbReference type="NCBI Taxonomy" id="27342"/>
    <lineage>
        <taxon>Eukaryota</taxon>
        <taxon>Fungi</taxon>
        <taxon>Dikarya</taxon>
        <taxon>Basidiomycota</taxon>
        <taxon>Agaricomycotina</taxon>
        <taxon>Agaricomycetes</taxon>
        <taxon>Hymenochaetales</taxon>
        <taxon>Schizoporaceae</taxon>
        <taxon>Schizopora</taxon>
    </lineage>
</organism>
<dbReference type="Proteomes" id="UP000053477">
    <property type="component" value="Unassembled WGS sequence"/>
</dbReference>
<reference evidence="1 2" key="1">
    <citation type="submission" date="2015-04" db="EMBL/GenBank/DDBJ databases">
        <title>Complete genome sequence of Schizopora paradoxa KUC8140, a cosmopolitan wood degrader in East Asia.</title>
        <authorList>
            <consortium name="DOE Joint Genome Institute"/>
            <person name="Min B."/>
            <person name="Park H."/>
            <person name="Jang Y."/>
            <person name="Kim J.-J."/>
            <person name="Kim K.H."/>
            <person name="Pangilinan J."/>
            <person name="Lipzen A."/>
            <person name="Riley R."/>
            <person name="Grigoriev I.V."/>
            <person name="Spatafora J.W."/>
            <person name="Choi I.-G."/>
        </authorList>
    </citation>
    <scope>NUCLEOTIDE SEQUENCE [LARGE SCALE GENOMIC DNA]</scope>
    <source>
        <strain evidence="1 2">KUC8140</strain>
    </source>
</reference>
<evidence type="ECO:0000313" key="1">
    <source>
        <dbReference type="EMBL" id="KLO06977.1"/>
    </source>
</evidence>
<keyword evidence="2" id="KW-1185">Reference proteome</keyword>
<name>A0A0H2R6K6_9AGAM</name>
<dbReference type="EMBL" id="KQ086168">
    <property type="protein sequence ID" value="KLO06977.1"/>
    <property type="molecule type" value="Genomic_DNA"/>
</dbReference>
<dbReference type="AlphaFoldDB" id="A0A0H2R6K6"/>
<sequence length="184" mass="20407">MWRRVKITILSVPSSSLSLQAIVLFWTKSFDVSLLRLDRSVSHGNKHQSNFTFQVQGHQPSEARLSRICSVFGRFIQDAVGRAASLRKSLHPRWVWLCFDLRKTLHRVLDLNCAGGPCGFDASRPTKPSLGVSLGSRTEMPPGIIYILPGDDGHGHTTSPTPTLALQPRNALVFIFNALLSHPL</sequence>